<feature type="signal peptide" evidence="2">
    <location>
        <begin position="1"/>
        <end position="19"/>
    </location>
</feature>
<sequence>MAVSSSGKIVAGLTAVALAAVGFLTYQAAASASDRPAAPKDRAAASASPEPGGSEDAGPESGETADEKPAVPADSGTGLRVVYSLGAERVWLVGENEQPTRTYEVWPSAVSPAPGEYAVVSRAESVAGSDGVPIEHSVVFTTTEGVVIGFSAAVDGSKPDPDAGKTGGIRATREDGAAMWKFAPVGTKVVVVP</sequence>
<dbReference type="InterPro" id="IPR005490">
    <property type="entry name" value="LD_TPept_cat_dom"/>
</dbReference>
<dbReference type="OrthoDB" id="5242394at2"/>
<evidence type="ECO:0000256" key="2">
    <source>
        <dbReference type="SAM" id="SignalP"/>
    </source>
</evidence>
<keyword evidence="2" id="KW-0732">Signal</keyword>
<proteinExistence type="predicted"/>
<keyword evidence="4" id="KW-1185">Reference proteome</keyword>
<evidence type="ECO:0008006" key="5">
    <source>
        <dbReference type="Google" id="ProtNLM"/>
    </source>
</evidence>
<feature type="region of interest" description="Disordered" evidence="1">
    <location>
        <begin position="31"/>
        <end position="75"/>
    </location>
</feature>
<feature type="compositionally biased region" description="Low complexity" evidence="1">
    <location>
        <begin position="44"/>
        <end position="54"/>
    </location>
</feature>
<dbReference type="AlphaFoldDB" id="A0A3R7EQX8"/>
<dbReference type="CDD" id="cd16913">
    <property type="entry name" value="YkuD_like"/>
    <property type="match status" value="1"/>
</dbReference>
<dbReference type="GO" id="GO:0016740">
    <property type="term" value="F:transferase activity"/>
    <property type="evidence" value="ECO:0007669"/>
    <property type="project" value="InterPro"/>
</dbReference>
<protein>
    <recommendedName>
        <fullName evidence="5">L,D-transpeptidase</fullName>
    </recommendedName>
</protein>
<comment type="caution">
    <text evidence="3">The sequence shown here is derived from an EMBL/GenBank/DDBJ whole genome shotgun (WGS) entry which is preliminary data.</text>
</comment>
<evidence type="ECO:0000313" key="4">
    <source>
        <dbReference type="Proteomes" id="UP000028058"/>
    </source>
</evidence>
<organism evidence="3 4">
    <name type="scientific">Streptomyces xinghaiensis</name>
    <dbReference type="NCBI Taxonomy" id="1038928"/>
    <lineage>
        <taxon>Bacteria</taxon>
        <taxon>Bacillati</taxon>
        <taxon>Actinomycetota</taxon>
        <taxon>Actinomycetes</taxon>
        <taxon>Kitasatosporales</taxon>
        <taxon>Streptomycetaceae</taxon>
        <taxon>Streptomyces</taxon>
    </lineage>
</organism>
<dbReference type="RefSeq" id="WP_043471273.1">
    <property type="nucleotide sequence ID" value="NZ_CP134822.1"/>
</dbReference>
<gene>
    <name evidence="3" type="ORF">SFRA_017785</name>
</gene>
<accession>A0A3R7EQX8</accession>
<reference evidence="3 4" key="1">
    <citation type="journal article" date="2014" name="Genome Announc.">
        <title>Draft Genome Sequence of Streptomyces fradiae ATCC 19609, a Strain Highly Sensitive to Antibiotics.</title>
        <authorList>
            <person name="Bekker O.B."/>
            <person name="Klimina K.M."/>
            <person name="Vatlin A.A."/>
            <person name="Zakharevich N.V."/>
            <person name="Kasianov A.S."/>
            <person name="Danilenko V.N."/>
        </authorList>
    </citation>
    <scope>NUCLEOTIDE SEQUENCE [LARGE SCALE GENOMIC DNA]</scope>
    <source>
        <strain evidence="3 4">ATCC 19609</strain>
    </source>
</reference>
<dbReference type="Proteomes" id="UP000028058">
    <property type="component" value="Unassembled WGS sequence"/>
</dbReference>
<evidence type="ECO:0000313" key="3">
    <source>
        <dbReference type="EMBL" id="RKM94345.1"/>
    </source>
</evidence>
<dbReference type="EMBL" id="JNAD02000008">
    <property type="protein sequence ID" value="RKM94345.1"/>
    <property type="molecule type" value="Genomic_DNA"/>
</dbReference>
<feature type="chain" id="PRO_5043188145" description="L,D-transpeptidase" evidence="2">
    <location>
        <begin position="20"/>
        <end position="193"/>
    </location>
</feature>
<evidence type="ECO:0000256" key="1">
    <source>
        <dbReference type="SAM" id="MobiDB-lite"/>
    </source>
</evidence>
<name>A0A3R7EQX8_9ACTN</name>